<dbReference type="SUPFAM" id="SSF53822">
    <property type="entry name" value="Periplasmic binding protein-like I"/>
    <property type="match status" value="1"/>
</dbReference>
<sequence length="364" mass="38955">MSKRVLSLICILAIASLALIACQPAAEAAEAAPAADGEMAEDTAAQEKAFFGFVMHNFESEFSVEIKVGAEAACAEYPDAVDCEVTGPTKMDAPTAISMFEGLLAKNPSGMALVPNPQDPWTPILNQYAEEAKIIMVANGDAPGTPRQAYFGANEVEFGRAEAQAVVDAGITEGLVIIGSCYPPALPLQLRDQGAREVFADYPNIVVETYDSTAEQTTNYAFWENTVTANPDIVAGIGLCTFEGPTFADLMPKLNEEGIDFVTVTADLIPETLDAIENGFVDAAIGQHPYLQGYLPMYFMIDHVVNGAELPAGQVLLPAEIVTIDNLESVKERAADSAVAQEWYKNFLAENLESIKANVVPFTD</sequence>
<dbReference type="PANTHER" id="PTHR46847">
    <property type="entry name" value="D-ALLOSE-BINDING PERIPLASMIC PROTEIN-RELATED"/>
    <property type="match status" value="1"/>
</dbReference>
<evidence type="ECO:0000256" key="4">
    <source>
        <dbReference type="SAM" id="SignalP"/>
    </source>
</evidence>
<dbReference type="RefSeq" id="WP_116223486.1">
    <property type="nucleotide sequence ID" value="NZ_AP018437.1"/>
</dbReference>
<organism evidence="6 7">
    <name type="scientific">Pelolinea submarina</name>
    <dbReference type="NCBI Taxonomy" id="913107"/>
    <lineage>
        <taxon>Bacteria</taxon>
        <taxon>Bacillati</taxon>
        <taxon>Chloroflexota</taxon>
        <taxon>Anaerolineae</taxon>
        <taxon>Anaerolineales</taxon>
        <taxon>Anaerolineaceae</taxon>
        <taxon>Pelolinea</taxon>
    </lineage>
</organism>
<comment type="subcellular location">
    <subcellularLocation>
        <location evidence="1">Cell envelope</location>
    </subcellularLocation>
</comment>
<evidence type="ECO:0000256" key="2">
    <source>
        <dbReference type="ARBA" id="ARBA00007639"/>
    </source>
</evidence>
<keyword evidence="6" id="KW-0762">Sugar transport</keyword>
<proteinExistence type="inferred from homology"/>
<gene>
    <name evidence="6" type="ORF">DFR64_0148</name>
</gene>
<keyword evidence="6" id="KW-0813">Transport</keyword>
<evidence type="ECO:0000256" key="3">
    <source>
        <dbReference type="ARBA" id="ARBA00022729"/>
    </source>
</evidence>
<name>A0A3E0AFD1_9CHLR</name>
<evidence type="ECO:0000256" key="1">
    <source>
        <dbReference type="ARBA" id="ARBA00004196"/>
    </source>
</evidence>
<dbReference type="Gene3D" id="3.40.50.2300">
    <property type="match status" value="2"/>
</dbReference>
<dbReference type="PROSITE" id="PS51257">
    <property type="entry name" value="PROKAR_LIPOPROTEIN"/>
    <property type="match status" value="1"/>
</dbReference>
<evidence type="ECO:0000259" key="5">
    <source>
        <dbReference type="Pfam" id="PF13407"/>
    </source>
</evidence>
<dbReference type="EMBL" id="QUMS01000001">
    <property type="protein sequence ID" value="REG10294.1"/>
    <property type="molecule type" value="Genomic_DNA"/>
</dbReference>
<evidence type="ECO:0000313" key="7">
    <source>
        <dbReference type="Proteomes" id="UP000256388"/>
    </source>
</evidence>
<keyword evidence="3 4" id="KW-0732">Signal</keyword>
<dbReference type="PANTHER" id="PTHR46847:SF1">
    <property type="entry name" value="D-ALLOSE-BINDING PERIPLASMIC PROTEIN-RELATED"/>
    <property type="match status" value="1"/>
</dbReference>
<reference evidence="6 7" key="1">
    <citation type="submission" date="2018-08" db="EMBL/GenBank/DDBJ databases">
        <title>Genomic Encyclopedia of Type Strains, Phase IV (KMG-IV): sequencing the most valuable type-strain genomes for metagenomic binning, comparative biology and taxonomic classification.</title>
        <authorList>
            <person name="Goeker M."/>
        </authorList>
    </citation>
    <scope>NUCLEOTIDE SEQUENCE [LARGE SCALE GENOMIC DNA]</scope>
    <source>
        <strain evidence="6 7">DSM 23923</strain>
    </source>
</reference>
<dbReference type="OrthoDB" id="569491at2"/>
<dbReference type="InterPro" id="IPR028082">
    <property type="entry name" value="Peripla_BP_I"/>
</dbReference>
<dbReference type="InterPro" id="IPR025997">
    <property type="entry name" value="SBP_2_dom"/>
</dbReference>
<keyword evidence="7" id="KW-1185">Reference proteome</keyword>
<evidence type="ECO:0000313" key="6">
    <source>
        <dbReference type="EMBL" id="REG10294.1"/>
    </source>
</evidence>
<accession>A0A3E0AFD1</accession>
<dbReference type="Proteomes" id="UP000256388">
    <property type="component" value="Unassembled WGS sequence"/>
</dbReference>
<comment type="similarity">
    <text evidence="2">Belongs to the bacterial solute-binding protein 2 family.</text>
</comment>
<dbReference type="AlphaFoldDB" id="A0A3E0AFD1"/>
<protein>
    <submittedName>
        <fullName evidence="6">Simple sugar transport system substrate-binding protein</fullName>
    </submittedName>
</protein>
<feature type="domain" description="Periplasmic binding protein" evidence="5">
    <location>
        <begin position="51"/>
        <end position="304"/>
    </location>
</feature>
<feature type="chain" id="PRO_5017766590" evidence="4">
    <location>
        <begin position="29"/>
        <end position="364"/>
    </location>
</feature>
<comment type="caution">
    <text evidence="6">The sequence shown here is derived from an EMBL/GenBank/DDBJ whole genome shotgun (WGS) entry which is preliminary data.</text>
</comment>
<dbReference type="Pfam" id="PF13407">
    <property type="entry name" value="Peripla_BP_4"/>
    <property type="match status" value="1"/>
</dbReference>
<dbReference type="GO" id="GO:0030313">
    <property type="term" value="C:cell envelope"/>
    <property type="evidence" value="ECO:0007669"/>
    <property type="project" value="UniProtKB-SubCell"/>
</dbReference>
<feature type="signal peptide" evidence="4">
    <location>
        <begin position="1"/>
        <end position="28"/>
    </location>
</feature>
<dbReference type="GO" id="GO:0030246">
    <property type="term" value="F:carbohydrate binding"/>
    <property type="evidence" value="ECO:0007669"/>
    <property type="project" value="UniProtKB-ARBA"/>
</dbReference>